<comment type="function">
    <text evidence="2">Functions as a ribosomal silencing factor. Interacts with ribosomal protein uL14 (rplN), blocking formation of intersubunit bridge B8. Prevents association of the 30S and 50S ribosomal subunits and the formation of functional ribosomes, thus repressing translation.</text>
</comment>
<evidence type="ECO:0000256" key="1">
    <source>
        <dbReference type="ARBA" id="ARBA00010574"/>
    </source>
</evidence>
<sequence>MIDNLKIILKNLEDMKAEDIVSIDLQGESFLADHVIIASAHSHRHVLAVAGHLLSIWKENGYGTARVEGLSGGDWVLIDTGNIIIHLFRPEIRAFYNLEKMWLTPDLDNMQTILVGDN</sequence>
<name>A0A0M4LHJ2_9HYPH</name>
<keyword evidence="2" id="KW-0678">Repressor</keyword>
<dbReference type="PATRIC" id="fig|1318743.3.peg.1344"/>
<dbReference type="GO" id="GO:0017148">
    <property type="term" value="P:negative regulation of translation"/>
    <property type="evidence" value="ECO:0007669"/>
    <property type="project" value="UniProtKB-UniRule"/>
</dbReference>
<dbReference type="InterPro" id="IPR004394">
    <property type="entry name" value="Iojap/RsfS/C7orf30"/>
</dbReference>
<evidence type="ECO:0000256" key="2">
    <source>
        <dbReference type="HAMAP-Rule" id="MF_01477"/>
    </source>
</evidence>
<organism evidence="3 4">
    <name type="scientific">Bartonella ancashensis</name>
    <dbReference type="NCBI Taxonomy" id="1318743"/>
    <lineage>
        <taxon>Bacteria</taxon>
        <taxon>Pseudomonadati</taxon>
        <taxon>Pseudomonadota</taxon>
        <taxon>Alphaproteobacteria</taxon>
        <taxon>Hyphomicrobiales</taxon>
        <taxon>Bartonellaceae</taxon>
        <taxon>Bartonella</taxon>
    </lineage>
</organism>
<keyword evidence="2" id="KW-0963">Cytoplasm</keyword>
<dbReference type="AlphaFoldDB" id="A0A0M4LHJ2"/>
<evidence type="ECO:0000313" key="3">
    <source>
        <dbReference type="EMBL" id="ALE04144.1"/>
    </source>
</evidence>
<keyword evidence="4" id="KW-1185">Reference proteome</keyword>
<dbReference type="NCBIfam" id="TIGR00090">
    <property type="entry name" value="rsfS_iojap_ybeB"/>
    <property type="match status" value="1"/>
</dbReference>
<proteinExistence type="inferred from homology"/>
<keyword evidence="2" id="KW-0810">Translation regulation</keyword>
<dbReference type="PANTHER" id="PTHR21043">
    <property type="entry name" value="IOJAP SUPERFAMILY ORTHOLOG"/>
    <property type="match status" value="1"/>
</dbReference>
<gene>
    <name evidence="2" type="primary">rsfS</name>
    <name evidence="3" type="ORF">PU02_1330</name>
</gene>
<protein>
    <recommendedName>
        <fullName evidence="2">Ribosomal silencing factor RsfS</fullName>
    </recommendedName>
</protein>
<reference evidence="3 4" key="1">
    <citation type="journal article" date="2015" name="Genome Announc.">
        <title>Complete Genome Sequence of Bartonella ancashensis Strain 20.00, Isolated from the Blood of a Patient with Verruga Peruana.</title>
        <authorList>
            <person name="Hang J."/>
            <person name="Mullins K.E."/>
            <person name="Clifford R.J."/>
            <person name="Onmus-Leone F."/>
            <person name="Yang Y."/>
            <person name="Jiang J."/>
            <person name="Leguia M."/>
            <person name="Kasper M.R."/>
            <person name="Maguina C."/>
            <person name="Lesho E.P."/>
            <person name="Jarman R.G."/>
            <person name="Richards A.L."/>
            <person name="Blazes D."/>
        </authorList>
    </citation>
    <scope>NUCLEOTIDE SEQUENCE [LARGE SCALE GENOMIC DNA]</scope>
    <source>
        <strain evidence="3 4">20.00</strain>
    </source>
</reference>
<dbReference type="Gene3D" id="3.30.460.10">
    <property type="entry name" value="Beta Polymerase, domain 2"/>
    <property type="match status" value="1"/>
</dbReference>
<comment type="similarity">
    <text evidence="1 2">Belongs to the Iojap/RsfS family.</text>
</comment>
<dbReference type="GO" id="GO:0043023">
    <property type="term" value="F:ribosomal large subunit binding"/>
    <property type="evidence" value="ECO:0007669"/>
    <property type="project" value="TreeGrafter"/>
</dbReference>
<dbReference type="RefSeq" id="WP_414947395.1">
    <property type="nucleotide sequence ID" value="NZ_CP180576.1"/>
</dbReference>
<comment type="subunit">
    <text evidence="2">Interacts with ribosomal protein uL14 (rplN).</text>
</comment>
<dbReference type="SUPFAM" id="SSF81301">
    <property type="entry name" value="Nucleotidyltransferase"/>
    <property type="match status" value="1"/>
</dbReference>
<evidence type="ECO:0000313" key="4">
    <source>
        <dbReference type="Proteomes" id="UP000057213"/>
    </source>
</evidence>
<dbReference type="Pfam" id="PF02410">
    <property type="entry name" value="RsfS"/>
    <property type="match status" value="1"/>
</dbReference>
<dbReference type="EMBL" id="CP010401">
    <property type="protein sequence ID" value="ALE04144.1"/>
    <property type="molecule type" value="Genomic_DNA"/>
</dbReference>
<dbReference type="InterPro" id="IPR043519">
    <property type="entry name" value="NT_sf"/>
</dbReference>
<dbReference type="GO" id="GO:0090071">
    <property type="term" value="P:negative regulation of ribosome biogenesis"/>
    <property type="evidence" value="ECO:0007669"/>
    <property type="project" value="UniProtKB-UniRule"/>
</dbReference>
<dbReference type="Proteomes" id="UP000057213">
    <property type="component" value="Chromosome"/>
</dbReference>
<dbReference type="STRING" id="1318743.PU02_1330"/>
<dbReference type="PANTHER" id="PTHR21043:SF0">
    <property type="entry name" value="MITOCHONDRIAL ASSEMBLY OF RIBOSOMAL LARGE SUBUNIT PROTEIN 1"/>
    <property type="match status" value="1"/>
</dbReference>
<dbReference type="GO" id="GO:0042256">
    <property type="term" value="P:cytosolic ribosome assembly"/>
    <property type="evidence" value="ECO:0007669"/>
    <property type="project" value="UniProtKB-UniRule"/>
</dbReference>
<dbReference type="HAMAP" id="MF_01477">
    <property type="entry name" value="Iojap_RsfS"/>
    <property type="match status" value="1"/>
</dbReference>
<accession>A0A0M4LHJ2</accession>
<comment type="subcellular location">
    <subcellularLocation>
        <location evidence="2">Cytoplasm</location>
    </subcellularLocation>
</comment>
<dbReference type="KEGG" id="banc:PU02_1330"/>
<dbReference type="GO" id="GO:0005737">
    <property type="term" value="C:cytoplasm"/>
    <property type="evidence" value="ECO:0007669"/>
    <property type="project" value="UniProtKB-SubCell"/>
</dbReference>